<dbReference type="AlphaFoldDB" id="A0A099KWJ1"/>
<dbReference type="CDD" id="cd00383">
    <property type="entry name" value="trans_reg_C"/>
    <property type="match status" value="1"/>
</dbReference>
<dbReference type="PROSITE" id="PS51755">
    <property type="entry name" value="OMPR_PHOB"/>
    <property type="match status" value="1"/>
</dbReference>
<evidence type="ECO:0000256" key="3">
    <source>
        <dbReference type="ARBA" id="ARBA00022553"/>
    </source>
</evidence>
<dbReference type="Gene3D" id="6.10.250.690">
    <property type="match status" value="1"/>
</dbReference>
<keyword evidence="7" id="KW-0804">Transcription</keyword>
<feature type="domain" description="OmpR/PhoB-type" evidence="11">
    <location>
        <begin position="124"/>
        <end position="218"/>
    </location>
</feature>
<evidence type="ECO:0000256" key="9">
    <source>
        <dbReference type="PROSITE-ProRule" id="PRU01091"/>
    </source>
</evidence>
<dbReference type="InterPro" id="IPR039420">
    <property type="entry name" value="WalR-like"/>
</dbReference>
<gene>
    <name evidence="12" type="ORF">GAB14E_2573</name>
</gene>
<evidence type="ECO:0000256" key="7">
    <source>
        <dbReference type="ARBA" id="ARBA00023163"/>
    </source>
</evidence>
<evidence type="ECO:0000256" key="6">
    <source>
        <dbReference type="ARBA" id="ARBA00023125"/>
    </source>
</evidence>
<name>A0A099KWJ1_COLPS</name>
<dbReference type="InterPro" id="IPR011006">
    <property type="entry name" value="CheY-like_superfamily"/>
</dbReference>
<dbReference type="SMART" id="SM00862">
    <property type="entry name" value="Trans_reg_C"/>
    <property type="match status" value="1"/>
</dbReference>
<keyword evidence="6 9" id="KW-0238">DNA-binding</keyword>
<dbReference type="RefSeq" id="WP_033082210.1">
    <property type="nucleotide sequence ID" value="NZ_JQEC01000021.1"/>
</dbReference>
<dbReference type="Proteomes" id="UP000029868">
    <property type="component" value="Unassembled WGS sequence"/>
</dbReference>
<keyword evidence="3 8" id="KW-0597">Phosphoprotein</keyword>
<dbReference type="InterPro" id="IPR001789">
    <property type="entry name" value="Sig_transdc_resp-reg_receiver"/>
</dbReference>
<evidence type="ECO:0000313" key="13">
    <source>
        <dbReference type="Proteomes" id="UP000029868"/>
    </source>
</evidence>
<dbReference type="GO" id="GO:0032993">
    <property type="term" value="C:protein-DNA complex"/>
    <property type="evidence" value="ECO:0007669"/>
    <property type="project" value="TreeGrafter"/>
</dbReference>
<dbReference type="Pfam" id="PF00072">
    <property type="entry name" value="Response_reg"/>
    <property type="match status" value="1"/>
</dbReference>
<feature type="DNA-binding region" description="OmpR/PhoB-type" evidence="9">
    <location>
        <begin position="124"/>
        <end position="218"/>
    </location>
</feature>
<dbReference type="OrthoDB" id="9802426at2"/>
<dbReference type="PANTHER" id="PTHR48111">
    <property type="entry name" value="REGULATOR OF RPOS"/>
    <property type="match status" value="1"/>
</dbReference>
<dbReference type="CDD" id="cd17624">
    <property type="entry name" value="REC_OmpR_PmrA-like"/>
    <property type="match status" value="1"/>
</dbReference>
<dbReference type="EMBL" id="JQEC01000021">
    <property type="protein sequence ID" value="KGJ94018.1"/>
    <property type="molecule type" value="Genomic_DNA"/>
</dbReference>
<evidence type="ECO:0000256" key="2">
    <source>
        <dbReference type="ARBA" id="ARBA00022490"/>
    </source>
</evidence>
<feature type="modified residue" description="4-aspartylphosphate" evidence="8">
    <location>
        <position position="51"/>
    </location>
</feature>
<dbReference type="GO" id="GO:0000976">
    <property type="term" value="F:transcription cis-regulatory region binding"/>
    <property type="evidence" value="ECO:0007669"/>
    <property type="project" value="TreeGrafter"/>
</dbReference>
<dbReference type="SUPFAM" id="SSF52172">
    <property type="entry name" value="CheY-like"/>
    <property type="match status" value="1"/>
</dbReference>
<proteinExistence type="predicted"/>
<dbReference type="PANTHER" id="PTHR48111:SF35">
    <property type="entry name" value="TRANSCRIPTIONAL REGULATORY PROTEIN QSEB"/>
    <property type="match status" value="1"/>
</dbReference>
<evidence type="ECO:0000259" key="11">
    <source>
        <dbReference type="PROSITE" id="PS51755"/>
    </source>
</evidence>
<dbReference type="Gene3D" id="1.10.10.10">
    <property type="entry name" value="Winged helix-like DNA-binding domain superfamily/Winged helix DNA-binding domain"/>
    <property type="match status" value="1"/>
</dbReference>
<reference evidence="12 13" key="1">
    <citation type="submission" date="2014-08" db="EMBL/GenBank/DDBJ databases">
        <title>Genomic and Phenotypic Diversity of Colwellia psychrerythraea strains from Disparate Marine Basins.</title>
        <authorList>
            <person name="Techtmann S.M."/>
            <person name="Stelling S.C."/>
            <person name="Utturkar S.M."/>
            <person name="Alshibli N."/>
            <person name="Harris A."/>
            <person name="Brown S.D."/>
            <person name="Hazen T.C."/>
        </authorList>
    </citation>
    <scope>NUCLEOTIDE SEQUENCE [LARGE SCALE GENOMIC DNA]</scope>
    <source>
        <strain evidence="12 13">GAB14E</strain>
    </source>
</reference>
<dbReference type="SUPFAM" id="SSF46894">
    <property type="entry name" value="C-terminal effector domain of the bipartite response regulators"/>
    <property type="match status" value="1"/>
</dbReference>
<dbReference type="Pfam" id="PF00486">
    <property type="entry name" value="Trans_reg_C"/>
    <property type="match status" value="1"/>
</dbReference>
<evidence type="ECO:0000256" key="8">
    <source>
        <dbReference type="PROSITE-ProRule" id="PRU00169"/>
    </source>
</evidence>
<dbReference type="InterPro" id="IPR001867">
    <property type="entry name" value="OmpR/PhoB-type_DNA-bd"/>
</dbReference>
<dbReference type="InterPro" id="IPR036388">
    <property type="entry name" value="WH-like_DNA-bd_sf"/>
</dbReference>
<accession>A0A099KWJ1</accession>
<dbReference type="InterPro" id="IPR016032">
    <property type="entry name" value="Sig_transdc_resp-reg_C-effctor"/>
</dbReference>
<evidence type="ECO:0000256" key="4">
    <source>
        <dbReference type="ARBA" id="ARBA00023012"/>
    </source>
</evidence>
<dbReference type="GO" id="GO:0005829">
    <property type="term" value="C:cytosol"/>
    <property type="evidence" value="ECO:0007669"/>
    <property type="project" value="TreeGrafter"/>
</dbReference>
<dbReference type="SMART" id="SM00448">
    <property type="entry name" value="REC"/>
    <property type="match status" value="1"/>
</dbReference>
<organism evidence="12 13">
    <name type="scientific">Colwellia psychrerythraea</name>
    <name type="common">Vibrio psychroerythus</name>
    <dbReference type="NCBI Taxonomy" id="28229"/>
    <lineage>
        <taxon>Bacteria</taxon>
        <taxon>Pseudomonadati</taxon>
        <taxon>Pseudomonadota</taxon>
        <taxon>Gammaproteobacteria</taxon>
        <taxon>Alteromonadales</taxon>
        <taxon>Colwelliaceae</taxon>
        <taxon>Colwellia</taxon>
    </lineage>
</organism>
<evidence type="ECO:0000313" key="12">
    <source>
        <dbReference type="EMBL" id="KGJ94018.1"/>
    </source>
</evidence>
<keyword evidence="4" id="KW-0902">Two-component regulatory system</keyword>
<dbReference type="PROSITE" id="PS50110">
    <property type="entry name" value="RESPONSE_REGULATORY"/>
    <property type="match status" value="1"/>
</dbReference>
<protein>
    <submittedName>
        <fullName evidence="12">Two component transcriptional regulator, winged helix family</fullName>
    </submittedName>
</protein>
<evidence type="ECO:0000259" key="10">
    <source>
        <dbReference type="PROSITE" id="PS50110"/>
    </source>
</evidence>
<dbReference type="GO" id="GO:0006355">
    <property type="term" value="P:regulation of DNA-templated transcription"/>
    <property type="evidence" value="ECO:0007669"/>
    <property type="project" value="InterPro"/>
</dbReference>
<evidence type="ECO:0000256" key="1">
    <source>
        <dbReference type="ARBA" id="ARBA00004496"/>
    </source>
</evidence>
<dbReference type="PATRIC" id="fig|28229.3.peg.2193"/>
<feature type="domain" description="Response regulatory" evidence="10">
    <location>
        <begin position="2"/>
        <end position="116"/>
    </location>
</feature>
<dbReference type="Gene3D" id="3.40.50.2300">
    <property type="match status" value="1"/>
</dbReference>
<comment type="subcellular location">
    <subcellularLocation>
        <location evidence="1">Cytoplasm</location>
    </subcellularLocation>
</comment>
<comment type="caution">
    <text evidence="12">The sequence shown here is derived from an EMBL/GenBank/DDBJ whole genome shotgun (WGS) entry which is preliminary data.</text>
</comment>
<keyword evidence="2" id="KW-0963">Cytoplasm</keyword>
<sequence>MRILLVEDDELLGEGIKTALDREGYQTDWLKSGLQAKQALSTEAFELVILDLGLPDIDGIEILTGVRKSGVDIPILILTARDAVEDKITGLDSGADDYLIKPFELSELKARLRALGRRRHGHVEPVIEHGRITYNPASLEVTLDNKLIDLSRRETTLLVEFLNNPNRVMSKAKLEDVVYGWDIEVESNSIEVHVHHLRKKLYSSIIKTIRGVGYKLESHEK</sequence>
<keyword evidence="5" id="KW-0805">Transcription regulation</keyword>
<dbReference type="FunFam" id="3.40.50.2300:FF:000002">
    <property type="entry name" value="DNA-binding response regulator PhoP"/>
    <property type="match status" value="1"/>
</dbReference>
<evidence type="ECO:0000256" key="5">
    <source>
        <dbReference type="ARBA" id="ARBA00023015"/>
    </source>
</evidence>
<dbReference type="GO" id="GO:0000156">
    <property type="term" value="F:phosphorelay response regulator activity"/>
    <property type="evidence" value="ECO:0007669"/>
    <property type="project" value="TreeGrafter"/>
</dbReference>